<feature type="binding site" evidence="7">
    <location>
        <position position="112"/>
    </location>
    <ligand>
        <name>[4Fe-4S] cluster</name>
        <dbReference type="ChEBI" id="CHEBI:49883"/>
        <label>4</label>
    </ligand>
</feature>
<feature type="binding site" evidence="7">
    <location>
        <position position="109"/>
    </location>
    <ligand>
        <name>[4Fe-4S] cluster</name>
        <dbReference type="ChEBI" id="CHEBI:49883"/>
        <label>4</label>
    </ligand>
</feature>
<feature type="binding site" evidence="7">
    <location>
        <position position="16"/>
    </location>
    <ligand>
        <name>[4Fe-4S] cluster</name>
        <dbReference type="ChEBI" id="CHEBI:49883"/>
        <label>1</label>
    </ligand>
</feature>
<dbReference type="EMBL" id="LR746496">
    <property type="protein sequence ID" value="CAA7602192.1"/>
    <property type="molecule type" value="Genomic_DNA"/>
</dbReference>
<evidence type="ECO:0000313" key="11">
    <source>
        <dbReference type="EMBL" id="CAA7602192.1"/>
    </source>
</evidence>
<evidence type="ECO:0000256" key="8">
    <source>
        <dbReference type="SAM" id="MobiDB-lite"/>
    </source>
</evidence>
<keyword evidence="3 7" id="KW-0479">Metal-binding</keyword>
<feature type="binding site" evidence="7">
    <location>
        <position position="133"/>
    </location>
    <ligand>
        <name>[4Fe-4S] cluster</name>
        <dbReference type="ChEBI" id="CHEBI:49883"/>
        <label>2</label>
    </ligand>
</feature>
<feature type="binding site" evidence="7">
    <location>
        <position position="86"/>
    </location>
    <ligand>
        <name>[4Fe-4S] cluster</name>
        <dbReference type="ChEBI" id="CHEBI:49883"/>
        <label>4</label>
    </ligand>
</feature>
<reference evidence="11" key="2">
    <citation type="submission" date="2020-01" db="EMBL/GenBank/DDBJ databases">
        <authorList>
            <person name="Hornung B."/>
        </authorList>
    </citation>
    <scope>NUCLEOTIDE SEQUENCE</scope>
    <source>
        <strain evidence="11">PacBioINE</strain>
    </source>
</reference>
<keyword evidence="9" id="KW-1133">Transmembrane helix</keyword>
<dbReference type="PIRSF" id="PIRSF036298">
    <property type="entry name" value="FDH_4Fe4S"/>
    <property type="match status" value="1"/>
</dbReference>
<dbReference type="GO" id="GO:0046872">
    <property type="term" value="F:metal ion binding"/>
    <property type="evidence" value="ECO:0007669"/>
    <property type="project" value="UniProtKB-KW"/>
</dbReference>
<feature type="domain" description="4Fe-4S ferredoxin-type" evidence="10">
    <location>
        <begin position="65"/>
        <end position="96"/>
    </location>
</feature>
<keyword evidence="5 7" id="KW-0408">Iron</keyword>
<dbReference type="PROSITE" id="PS00198">
    <property type="entry name" value="4FE4S_FER_1"/>
    <property type="match status" value="1"/>
</dbReference>
<keyword evidence="9" id="KW-0472">Membrane</keyword>
<dbReference type="RefSeq" id="WP_240985603.1">
    <property type="nucleotide sequence ID" value="NZ_CDGJ01000092.1"/>
</dbReference>
<feature type="binding site" evidence="7">
    <location>
        <position position="13"/>
    </location>
    <ligand>
        <name>[4Fe-4S] cluster</name>
        <dbReference type="ChEBI" id="CHEBI:49883"/>
        <label>1</label>
    </ligand>
</feature>
<evidence type="ECO:0000256" key="9">
    <source>
        <dbReference type="SAM" id="Phobius"/>
    </source>
</evidence>
<evidence type="ECO:0000313" key="12">
    <source>
        <dbReference type="EMBL" id="CEJ08748.1"/>
    </source>
</evidence>
<reference evidence="12" key="1">
    <citation type="submission" date="2014-11" db="EMBL/GenBank/DDBJ databases">
        <authorList>
            <person name="Hornung B.V."/>
        </authorList>
    </citation>
    <scope>NUCLEOTIDE SEQUENCE</scope>
    <source>
        <strain evidence="12">INE</strain>
    </source>
</reference>
<feature type="binding site" evidence="7">
    <location>
        <position position="116"/>
    </location>
    <ligand>
        <name>[4Fe-4S] cluster</name>
        <dbReference type="ChEBI" id="CHEBI:49883"/>
        <label>3</label>
    </ligand>
</feature>
<feature type="binding site" evidence="7">
    <location>
        <position position="82"/>
    </location>
    <ligand>
        <name>[4Fe-4S] cluster</name>
        <dbReference type="ChEBI" id="CHEBI:49883"/>
        <label>3</label>
    </ligand>
</feature>
<proteinExistence type="predicted"/>
<gene>
    <name evidence="11" type="ORF">DEACI_2865</name>
    <name evidence="12" type="ORF">DEACI_3228</name>
</gene>
<dbReference type="Proteomes" id="UP001071230">
    <property type="component" value="Unassembled WGS sequence"/>
</dbReference>
<keyword evidence="2 7" id="KW-0004">4Fe-4S</keyword>
<feature type="binding site" evidence="7">
    <location>
        <position position="152"/>
    </location>
    <ligand>
        <name>[4Fe-4S] cluster</name>
        <dbReference type="ChEBI" id="CHEBI:49883"/>
        <label>1</label>
    </ligand>
</feature>
<dbReference type="PANTHER" id="PTHR43545:SF6">
    <property type="entry name" value="FORMATE DEHYDROGENASE, NITRATE-INDUCIBLE, IRON-SULFUR SUBUNIT"/>
    <property type="match status" value="1"/>
</dbReference>
<feature type="domain" description="4Fe-4S ferredoxin-type" evidence="10">
    <location>
        <begin position="4"/>
        <end position="34"/>
    </location>
</feature>
<dbReference type="InterPro" id="IPR017900">
    <property type="entry name" value="4Fe4S_Fe_S_CS"/>
</dbReference>
<dbReference type="Gene3D" id="3.30.70.20">
    <property type="match status" value="2"/>
</dbReference>
<feature type="binding site" evidence="7">
    <location>
        <position position="106"/>
    </location>
    <ligand>
        <name>[4Fe-4S] cluster</name>
        <dbReference type="ChEBI" id="CHEBI:49883"/>
        <label>4</label>
    </ligand>
</feature>
<name>A0A8S0WGU1_9FIRM</name>
<organism evidence="11">
    <name type="scientific">Acididesulfobacillus acetoxydans</name>
    <dbReference type="NCBI Taxonomy" id="1561005"/>
    <lineage>
        <taxon>Bacteria</taxon>
        <taxon>Bacillati</taxon>
        <taxon>Bacillota</taxon>
        <taxon>Clostridia</taxon>
        <taxon>Eubacteriales</taxon>
        <taxon>Peptococcaceae</taxon>
        <taxon>Acididesulfobacillus</taxon>
    </lineage>
</organism>
<accession>A0A8S0WGU1</accession>
<feature type="binding site" evidence="7">
    <location>
        <position position="23"/>
    </location>
    <ligand>
        <name>[4Fe-4S] cluster</name>
        <dbReference type="ChEBI" id="CHEBI:49883"/>
        <label>2</label>
    </ligand>
</feature>
<dbReference type="InterPro" id="IPR017896">
    <property type="entry name" value="4Fe4S_Fe-S-bd"/>
</dbReference>
<dbReference type="InterPro" id="IPR014603">
    <property type="entry name" value="Formate_DH_Fe-S_su"/>
</dbReference>
<feature type="binding site" evidence="7">
    <location>
        <position position="77"/>
    </location>
    <ligand>
        <name>[4Fe-4S] cluster</name>
        <dbReference type="ChEBI" id="CHEBI:49883"/>
        <label>3</label>
    </ligand>
</feature>
<dbReference type="EMBL" id="CDGJ01000092">
    <property type="protein sequence ID" value="CEJ08748.1"/>
    <property type="molecule type" value="Genomic_DNA"/>
</dbReference>
<comment type="cofactor">
    <cofactor evidence="7">
        <name>[4Fe-4S] cluster</name>
        <dbReference type="ChEBI" id="CHEBI:49883"/>
    </cofactor>
    <text evidence="7">Binds 4 [4Fe-4S] clusters per subunit.</text>
</comment>
<protein>
    <submittedName>
        <fullName evidence="11">Formate dehydrogenase iron-sulphur subunit</fullName>
    </submittedName>
    <submittedName>
        <fullName evidence="12">Formate dehydrogenase, nitrate-inducible, iron-sulfur subunit</fullName>
    </submittedName>
</protein>
<dbReference type="PROSITE" id="PS51379">
    <property type="entry name" value="4FE4S_FER_2"/>
    <property type="match status" value="3"/>
</dbReference>
<dbReference type="SUPFAM" id="SSF54862">
    <property type="entry name" value="4Fe-4S ferredoxins"/>
    <property type="match status" value="1"/>
</dbReference>
<feature type="binding site" evidence="7">
    <location>
        <position position="136"/>
    </location>
    <ligand>
        <name>[4Fe-4S] cluster</name>
        <dbReference type="ChEBI" id="CHEBI:49883"/>
        <label>2</label>
    </ligand>
</feature>
<evidence type="ECO:0000313" key="13">
    <source>
        <dbReference type="Proteomes" id="UP001071230"/>
    </source>
</evidence>
<dbReference type="AlphaFoldDB" id="A0A8S0WGU1"/>
<feature type="binding site" evidence="7">
    <location>
        <position position="74"/>
    </location>
    <ligand>
        <name>[4Fe-4S] cluster</name>
        <dbReference type="ChEBI" id="CHEBI:49883"/>
        <label>3</label>
    </ligand>
</feature>
<dbReference type="GO" id="GO:0045333">
    <property type="term" value="P:cellular respiration"/>
    <property type="evidence" value="ECO:0007669"/>
    <property type="project" value="InterPro"/>
</dbReference>
<feature type="compositionally biased region" description="Basic and acidic residues" evidence="8">
    <location>
        <begin position="254"/>
        <end position="268"/>
    </location>
</feature>
<dbReference type="PANTHER" id="PTHR43545">
    <property type="entry name" value="FORMATE DEHYDROGENASE, NITRATE-INDUCIBLE, IRON-SULFUR SUBUNIT"/>
    <property type="match status" value="1"/>
</dbReference>
<dbReference type="InterPro" id="IPR051555">
    <property type="entry name" value="FDH_Electron_Transfer_Unit"/>
</dbReference>
<keyword evidence="13" id="KW-1185">Reference proteome</keyword>
<evidence type="ECO:0000256" key="4">
    <source>
        <dbReference type="ARBA" id="ARBA00022737"/>
    </source>
</evidence>
<comment type="subcellular location">
    <subcellularLocation>
        <location evidence="1">Cell envelope</location>
    </subcellularLocation>
</comment>
<dbReference type="GO" id="GO:0015944">
    <property type="term" value="P:formate oxidation"/>
    <property type="evidence" value="ECO:0007669"/>
    <property type="project" value="InterPro"/>
</dbReference>
<feature type="region of interest" description="Disordered" evidence="8">
    <location>
        <begin position="254"/>
        <end position="274"/>
    </location>
</feature>
<evidence type="ECO:0000256" key="7">
    <source>
        <dbReference type="PIRSR" id="PIRSR036298-50"/>
    </source>
</evidence>
<evidence type="ECO:0000256" key="6">
    <source>
        <dbReference type="ARBA" id="ARBA00023014"/>
    </source>
</evidence>
<evidence type="ECO:0000259" key="10">
    <source>
        <dbReference type="PROSITE" id="PS51379"/>
    </source>
</evidence>
<keyword evidence="9" id="KW-0812">Transmembrane</keyword>
<dbReference type="GO" id="GO:0030313">
    <property type="term" value="C:cell envelope"/>
    <property type="evidence" value="ECO:0007669"/>
    <property type="project" value="UniProtKB-SubCell"/>
</dbReference>
<dbReference type="KEGG" id="aacx:DEACI_2865"/>
<evidence type="ECO:0000256" key="5">
    <source>
        <dbReference type="ARBA" id="ARBA00023004"/>
    </source>
</evidence>
<dbReference type="Proteomes" id="UP000836597">
    <property type="component" value="Chromosome"/>
</dbReference>
<dbReference type="GO" id="GO:0051539">
    <property type="term" value="F:4 iron, 4 sulfur cluster binding"/>
    <property type="evidence" value="ECO:0007669"/>
    <property type="project" value="UniProtKB-KW"/>
</dbReference>
<feature type="domain" description="4Fe-4S ferredoxin-type" evidence="10">
    <location>
        <begin position="97"/>
        <end position="126"/>
    </location>
</feature>
<feature type="transmembrane region" description="Helical" evidence="9">
    <location>
        <begin position="229"/>
        <end position="250"/>
    </location>
</feature>
<dbReference type="Pfam" id="PF13247">
    <property type="entry name" value="Fer4_11"/>
    <property type="match status" value="1"/>
</dbReference>
<evidence type="ECO:0000256" key="2">
    <source>
        <dbReference type="ARBA" id="ARBA00022485"/>
    </source>
</evidence>
<evidence type="ECO:0000256" key="1">
    <source>
        <dbReference type="ARBA" id="ARBA00004196"/>
    </source>
</evidence>
<feature type="binding site" evidence="7">
    <location>
        <position position="19"/>
    </location>
    <ligand>
        <name>[4Fe-4S] cluster</name>
        <dbReference type="ChEBI" id="CHEBI:49883"/>
        <label>1</label>
    </ligand>
</feature>
<feature type="binding site" evidence="7">
    <location>
        <position position="148"/>
    </location>
    <ligand>
        <name>[4Fe-4S] cluster</name>
        <dbReference type="ChEBI" id="CHEBI:49883"/>
        <label>2</label>
    </ligand>
</feature>
<evidence type="ECO:0000256" key="3">
    <source>
        <dbReference type="ARBA" id="ARBA00022723"/>
    </source>
</evidence>
<keyword evidence="6 7" id="KW-0411">Iron-sulfur</keyword>
<keyword evidence="4" id="KW-0677">Repeat</keyword>
<sequence>MARKMIFADTSKCTGCKACTVACKEWNDLPAEKTHLIESYQTMKDFTPKTWTYVTFIELYRNKTMDFFMRKAQCFHCGDPACLKACTSKAISKSADGLVVIDQDKCIGCGYCAENCPFGVPKVDAVRKKAYKCTGCVDRVENGLTPACVQTCQPGALQYGEREALLAKAKERLNEVRRRYPRARLYGEQEMGGTTYVYLLLDAPEVYHLPQHPAVPVSLTLWQDVIRPVGTVAVGGAAAAVVVGVLGNLLRGGYRREGGPPDGGERRSAKGGKK</sequence>